<dbReference type="SUPFAM" id="SSF52540">
    <property type="entry name" value="P-loop containing nucleoside triphosphate hydrolases"/>
    <property type="match status" value="1"/>
</dbReference>
<dbReference type="InterPro" id="IPR056125">
    <property type="entry name" value="DUF7708"/>
</dbReference>
<evidence type="ECO:0000259" key="2">
    <source>
        <dbReference type="Pfam" id="PF24809"/>
    </source>
</evidence>
<sequence>MSEDDRASFRAYSSHKEMVADIRSLSTQYEQRSKLALCCRKIATFSTVFAPYFDVVNIFVQIKPDWAGGIWGTIRLIFQALTLLERVSDMFENIAFTLPQYQSWFDLCRASPVKKDDQDRLAQALAFIYADLIDFCLHVYRIFSRAHSRKDPLPTSTRLPWLIVRTYRCSFHQSIEAKDENAKRKEAAEQEQFYAKQLSDIKSWISSLRYRDIYERARRDRYSGSGEKFLLEPTYGSWRNAEFHNDHSGNESLLKMNWIDRILLIHAKPGFGKTYLSAIIIDDLVEKGYDMGSSDQDAPIVAFFHFTSSNRWGTRSVEAALQSIAMQLLHVHEGNRLTLDAIGLLLRKTGSRQPQASMDDVLALVDILLRQYPTYMVIDAVDECDEPEMFLGFIKKLCRSHDCRVLLLSRPTLTLSPDSTFESFDKPEDWDSRVFPLTGTLNFDDIRNFLEAHIRRMSYRGLFGKPRRLAIEESAEEVARRANGMFLWARLYVNYLESPAVTPRERLLALTKPTHLEGIDTLYDRILKTLEKSNVREKAVAADVIQWLSASVYPLDTRTLHTALAIIPGEPTTELQYLVGFPDCIPRITCALVEITETGNLGFIHLSFQEYLETRRDDSNSFSLQDAASVNLHLATRCLSYLSYDIPPKPLQPLEYDTVANCRGFEEASANTIRATAAEEVQLTRNHIVDHLNKVYPFIRYAVLCWYTHLSRGHHFSGEGKGLTRAQAQQFSVKNQLRLDEALKEPFPWTAIFARFLVDRKSVTMWVEACCIFQFLPSLKKLIPMLEYLHDRGSANSAADRELWWIVSGLRQLSGALDDLRGNHTARLIRNPTLIWQNRITAAKDLEFWPVWKMDGTLDGDDDDDTEEASTGYMPDPGNGLLRTSMAHMYVR</sequence>
<dbReference type="Gene3D" id="3.40.50.300">
    <property type="entry name" value="P-loop containing nucleotide triphosphate hydrolases"/>
    <property type="match status" value="1"/>
</dbReference>
<dbReference type="InterPro" id="IPR056884">
    <property type="entry name" value="NPHP3-like_N"/>
</dbReference>
<dbReference type="Pfam" id="PF24809">
    <property type="entry name" value="DUF7708"/>
    <property type="match status" value="1"/>
</dbReference>
<comment type="caution">
    <text evidence="4">The sequence shown here is derived from an EMBL/GenBank/DDBJ whole genome shotgun (WGS) entry which is preliminary data.</text>
</comment>
<dbReference type="Pfam" id="PF24883">
    <property type="entry name" value="NPHP3_N"/>
    <property type="match status" value="1"/>
</dbReference>
<proteinExistence type="predicted"/>
<evidence type="ECO:0000313" key="5">
    <source>
        <dbReference type="Proteomes" id="UP000799772"/>
    </source>
</evidence>
<dbReference type="Proteomes" id="UP000799772">
    <property type="component" value="Unassembled WGS sequence"/>
</dbReference>
<name>A0A9P4I733_9PEZI</name>
<reference evidence="4" key="1">
    <citation type="journal article" date="2020" name="Stud. Mycol.">
        <title>101 Dothideomycetes genomes: a test case for predicting lifestyles and emergence of pathogens.</title>
        <authorList>
            <person name="Haridas S."/>
            <person name="Albert R."/>
            <person name="Binder M."/>
            <person name="Bloem J."/>
            <person name="Labutti K."/>
            <person name="Salamov A."/>
            <person name="Andreopoulos B."/>
            <person name="Baker S."/>
            <person name="Barry K."/>
            <person name="Bills G."/>
            <person name="Bluhm B."/>
            <person name="Cannon C."/>
            <person name="Castanera R."/>
            <person name="Culley D."/>
            <person name="Daum C."/>
            <person name="Ezra D."/>
            <person name="Gonzalez J."/>
            <person name="Henrissat B."/>
            <person name="Kuo A."/>
            <person name="Liang C."/>
            <person name="Lipzen A."/>
            <person name="Lutzoni F."/>
            <person name="Magnuson J."/>
            <person name="Mondo S."/>
            <person name="Nolan M."/>
            <person name="Ohm R."/>
            <person name="Pangilinan J."/>
            <person name="Park H.-J."/>
            <person name="Ramirez L."/>
            <person name="Alfaro M."/>
            <person name="Sun H."/>
            <person name="Tritt A."/>
            <person name="Yoshinaga Y."/>
            <person name="Zwiers L.-H."/>
            <person name="Turgeon B."/>
            <person name="Goodwin S."/>
            <person name="Spatafora J."/>
            <person name="Crous P."/>
            <person name="Grigoriev I."/>
        </authorList>
    </citation>
    <scope>NUCLEOTIDE SEQUENCE</scope>
    <source>
        <strain evidence="4">CBS 133067</strain>
    </source>
</reference>
<dbReference type="AlphaFoldDB" id="A0A9P4I733"/>
<dbReference type="PANTHER" id="PTHR10039">
    <property type="entry name" value="AMELOGENIN"/>
    <property type="match status" value="1"/>
</dbReference>
<keyword evidence="1" id="KW-0677">Repeat</keyword>
<evidence type="ECO:0000256" key="1">
    <source>
        <dbReference type="ARBA" id="ARBA00022737"/>
    </source>
</evidence>
<keyword evidence="5" id="KW-1185">Reference proteome</keyword>
<dbReference type="PANTHER" id="PTHR10039:SF15">
    <property type="entry name" value="NACHT DOMAIN-CONTAINING PROTEIN"/>
    <property type="match status" value="1"/>
</dbReference>
<dbReference type="OrthoDB" id="4772757at2759"/>
<feature type="domain" description="DUF7708" evidence="2">
    <location>
        <begin position="42"/>
        <end position="146"/>
    </location>
</feature>
<dbReference type="InterPro" id="IPR027417">
    <property type="entry name" value="P-loop_NTPase"/>
</dbReference>
<protein>
    <recommendedName>
        <fullName evidence="6">NACHT domain-containing protein</fullName>
    </recommendedName>
</protein>
<evidence type="ECO:0000259" key="3">
    <source>
        <dbReference type="Pfam" id="PF24883"/>
    </source>
</evidence>
<accession>A0A9P4I733</accession>
<evidence type="ECO:0000313" key="4">
    <source>
        <dbReference type="EMBL" id="KAF2093930.1"/>
    </source>
</evidence>
<organism evidence="4 5">
    <name type="scientific">Rhizodiscina lignyota</name>
    <dbReference type="NCBI Taxonomy" id="1504668"/>
    <lineage>
        <taxon>Eukaryota</taxon>
        <taxon>Fungi</taxon>
        <taxon>Dikarya</taxon>
        <taxon>Ascomycota</taxon>
        <taxon>Pezizomycotina</taxon>
        <taxon>Dothideomycetes</taxon>
        <taxon>Pleosporomycetidae</taxon>
        <taxon>Aulographales</taxon>
        <taxon>Rhizodiscinaceae</taxon>
        <taxon>Rhizodiscina</taxon>
    </lineage>
</organism>
<gene>
    <name evidence="4" type="ORF">NA57DRAFT_80935</name>
</gene>
<dbReference type="EMBL" id="ML978136">
    <property type="protein sequence ID" value="KAF2093930.1"/>
    <property type="molecule type" value="Genomic_DNA"/>
</dbReference>
<evidence type="ECO:0008006" key="6">
    <source>
        <dbReference type="Google" id="ProtNLM"/>
    </source>
</evidence>
<feature type="domain" description="Nephrocystin 3-like N-terminal" evidence="3">
    <location>
        <begin position="260"/>
        <end position="410"/>
    </location>
</feature>